<evidence type="ECO:0000313" key="2">
    <source>
        <dbReference type="EMBL" id="SEC46855.1"/>
    </source>
</evidence>
<feature type="compositionally biased region" description="Polar residues" evidence="1">
    <location>
        <begin position="10"/>
        <end position="20"/>
    </location>
</feature>
<evidence type="ECO:0000313" key="3">
    <source>
        <dbReference type="Proteomes" id="UP000183155"/>
    </source>
</evidence>
<dbReference type="PANTHER" id="PTHR37816">
    <property type="entry name" value="YALI0E33011P"/>
    <property type="match status" value="1"/>
</dbReference>
<sequence length="208" mass="22838">MVGRAVSPGASPSITPTVQREMTQDTARKILITGAAGTGTTTLAQALAAALGATHLEADDFLWLPTRPPYQHLADKAQRDKRLLQTIRSVGHAVVAGSVMGWGQALEDEFDLVVFLYLPVELRLQRLERREIQHFGSARPEFLAWAAQYDAGNDAGRSLGKHQQWLSERACPVLRLEGDMSIAKRLRHILDAVEGLGPQRDPRIDSVT</sequence>
<name>A0A1H4SRG6_PSETA</name>
<accession>A0A1H4SRG6</accession>
<dbReference type="PANTHER" id="PTHR37816:SF2">
    <property type="entry name" value="DNA TOPOLOGY MODULATION PROTEIN FLAR-RELATED PROTEIN"/>
    <property type="match status" value="1"/>
</dbReference>
<dbReference type="EMBL" id="FNRS01000001">
    <property type="protein sequence ID" value="SEC46855.1"/>
    <property type="molecule type" value="Genomic_DNA"/>
</dbReference>
<dbReference type="Proteomes" id="UP000183155">
    <property type="component" value="Unassembled WGS sequence"/>
</dbReference>
<dbReference type="Pfam" id="PF13238">
    <property type="entry name" value="AAA_18"/>
    <property type="match status" value="1"/>
</dbReference>
<dbReference type="InterPro" id="IPR052922">
    <property type="entry name" value="Cytidylate_Kinase-2"/>
</dbReference>
<protein>
    <submittedName>
        <fullName evidence="2">AAA domain-containing protein</fullName>
    </submittedName>
</protein>
<dbReference type="Gene3D" id="3.40.50.300">
    <property type="entry name" value="P-loop containing nucleotide triphosphate hydrolases"/>
    <property type="match status" value="1"/>
</dbReference>
<keyword evidence="3" id="KW-1185">Reference proteome</keyword>
<gene>
    <name evidence="2" type="ORF">SAMN04490203_2471</name>
</gene>
<organism evidence="2 3">
    <name type="scientific">Pseudomonas taetrolens</name>
    <dbReference type="NCBI Taxonomy" id="47884"/>
    <lineage>
        <taxon>Bacteria</taxon>
        <taxon>Pseudomonadati</taxon>
        <taxon>Pseudomonadota</taxon>
        <taxon>Gammaproteobacteria</taxon>
        <taxon>Pseudomonadales</taxon>
        <taxon>Pseudomonadaceae</taxon>
        <taxon>Pseudomonas</taxon>
    </lineage>
</organism>
<feature type="region of interest" description="Disordered" evidence="1">
    <location>
        <begin position="1"/>
        <end position="20"/>
    </location>
</feature>
<evidence type="ECO:0000256" key="1">
    <source>
        <dbReference type="SAM" id="MobiDB-lite"/>
    </source>
</evidence>
<reference evidence="2 3" key="1">
    <citation type="submission" date="2016-10" db="EMBL/GenBank/DDBJ databases">
        <authorList>
            <person name="Varghese N."/>
            <person name="Submissions S."/>
        </authorList>
    </citation>
    <scope>NUCLEOTIDE SEQUENCE [LARGE SCALE GENOMIC DNA]</scope>
    <source>
        <strain evidence="2 3">BS3652</strain>
    </source>
</reference>
<dbReference type="SUPFAM" id="SSF52540">
    <property type="entry name" value="P-loop containing nucleoside triphosphate hydrolases"/>
    <property type="match status" value="1"/>
</dbReference>
<comment type="caution">
    <text evidence="2">The sequence shown here is derived from an EMBL/GenBank/DDBJ whole genome shotgun (WGS) entry which is preliminary data.</text>
</comment>
<dbReference type="InterPro" id="IPR027417">
    <property type="entry name" value="P-loop_NTPase"/>
</dbReference>
<proteinExistence type="predicted"/>